<protein>
    <recommendedName>
        <fullName evidence="3">Phosphatidic acid phosphatase type 2/haloperoxidase domain-containing protein</fullName>
    </recommendedName>
</protein>
<dbReference type="EMBL" id="JADCNM010000006">
    <property type="protein sequence ID" value="KAG0478292.1"/>
    <property type="molecule type" value="Genomic_DNA"/>
</dbReference>
<sequence length="274" mass="30770">MLPLPLLSFAPIVSSKSKRVILTSRFPRSKIAILISRSASKGRFVRKLRVFKQQNVLELSRIDPSERGDLVIKCDGEEAEAAFRRKGWWGSKGFEPTLNRLSKWFVAALFGIVLIWKHDEEAMWAAMGSVVNAWLSKTLKKFLNQDRPSALRSDPGMPSSHAQSIFYVSVFVTLSLTYSFGVNAFTVGVDVITLILGSYLSSLRVSQQLHTVNQVIVGAAVGSASSIAWFWMWHLLVQQAFNSSIWVRILVFFSSVSFCLGFLIYVVGNWLEDE</sequence>
<dbReference type="Gene3D" id="1.20.144.10">
    <property type="entry name" value="Phosphatidic acid phosphatase type 2/haloperoxidase"/>
    <property type="match status" value="1"/>
</dbReference>
<dbReference type="Proteomes" id="UP000639772">
    <property type="component" value="Chromosome 6"/>
</dbReference>
<feature type="domain" description="Phosphatidic acid phosphatase type 2/haloperoxidase" evidence="3">
    <location>
        <begin position="145"/>
        <end position="234"/>
    </location>
</feature>
<keyword evidence="2" id="KW-1133">Transmembrane helix</keyword>
<dbReference type="EMBL" id="JADCNL010000006">
    <property type="protein sequence ID" value="KAG0476637.1"/>
    <property type="molecule type" value="Genomic_DNA"/>
</dbReference>
<evidence type="ECO:0000313" key="4">
    <source>
        <dbReference type="EMBL" id="KAG0476637.1"/>
    </source>
</evidence>
<feature type="transmembrane region" description="Helical" evidence="2">
    <location>
        <begin position="215"/>
        <end position="233"/>
    </location>
</feature>
<dbReference type="PANTHER" id="PTHR11247:SF40">
    <property type="entry name" value="LIPID PHOSPHATE PHOSPHATASE EPSILON 1, CHLOROPLASTIC"/>
    <property type="match status" value="1"/>
</dbReference>
<accession>A0A835R151</accession>
<evidence type="ECO:0000256" key="1">
    <source>
        <dbReference type="ARBA" id="ARBA00022801"/>
    </source>
</evidence>
<name>A0A835R151_VANPL</name>
<feature type="transmembrane region" description="Helical" evidence="2">
    <location>
        <begin position="245"/>
        <end position="268"/>
    </location>
</feature>
<evidence type="ECO:0000313" key="7">
    <source>
        <dbReference type="Proteomes" id="UP000639772"/>
    </source>
</evidence>
<gene>
    <name evidence="5" type="ORF">HPP92_013011</name>
    <name evidence="4" type="ORF">HPP92_013478</name>
</gene>
<evidence type="ECO:0000259" key="3">
    <source>
        <dbReference type="Pfam" id="PF01569"/>
    </source>
</evidence>
<keyword evidence="2" id="KW-0812">Transmembrane</keyword>
<dbReference type="Proteomes" id="UP000636800">
    <property type="component" value="Chromosome 6"/>
</dbReference>
<keyword evidence="2" id="KW-0472">Membrane</keyword>
<evidence type="ECO:0000313" key="5">
    <source>
        <dbReference type="EMBL" id="KAG0478292.1"/>
    </source>
</evidence>
<organism evidence="5 7">
    <name type="scientific">Vanilla planifolia</name>
    <name type="common">Vanilla</name>
    <dbReference type="NCBI Taxonomy" id="51239"/>
    <lineage>
        <taxon>Eukaryota</taxon>
        <taxon>Viridiplantae</taxon>
        <taxon>Streptophyta</taxon>
        <taxon>Embryophyta</taxon>
        <taxon>Tracheophyta</taxon>
        <taxon>Spermatophyta</taxon>
        <taxon>Magnoliopsida</taxon>
        <taxon>Liliopsida</taxon>
        <taxon>Asparagales</taxon>
        <taxon>Orchidaceae</taxon>
        <taxon>Vanilloideae</taxon>
        <taxon>Vanilleae</taxon>
        <taxon>Vanilla</taxon>
    </lineage>
</organism>
<dbReference type="GO" id="GO:0008610">
    <property type="term" value="P:lipid biosynthetic process"/>
    <property type="evidence" value="ECO:0007669"/>
    <property type="project" value="TreeGrafter"/>
</dbReference>
<dbReference type="PANTHER" id="PTHR11247">
    <property type="entry name" value="PALMITOYL-PROTEIN THIOESTERASE/DOLICHYLDIPHOSPHATASE 1"/>
    <property type="match status" value="1"/>
</dbReference>
<dbReference type="GO" id="GO:0047874">
    <property type="term" value="F:dolichyldiphosphatase activity"/>
    <property type="evidence" value="ECO:0007669"/>
    <property type="project" value="TreeGrafter"/>
</dbReference>
<dbReference type="GO" id="GO:0006487">
    <property type="term" value="P:protein N-linked glycosylation"/>
    <property type="evidence" value="ECO:0007669"/>
    <property type="project" value="TreeGrafter"/>
</dbReference>
<keyword evidence="1" id="KW-0378">Hydrolase</keyword>
<dbReference type="Pfam" id="PF01569">
    <property type="entry name" value="PAP2"/>
    <property type="match status" value="1"/>
</dbReference>
<reference evidence="6 7" key="1">
    <citation type="journal article" date="2020" name="Nat. Food">
        <title>A phased Vanilla planifolia genome enables genetic improvement of flavour and production.</title>
        <authorList>
            <person name="Hasing T."/>
            <person name="Tang H."/>
            <person name="Brym M."/>
            <person name="Khazi F."/>
            <person name="Huang T."/>
            <person name="Chambers A.H."/>
        </authorList>
    </citation>
    <scope>NUCLEOTIDE SEQUENCE [LARGE SCALE GENOMIC DNA]</scope>
    <source>
        <tissue evidence="5">Leaf</tissue>
    </source>
</reference>
<dbReference type="GO" id="GO:0005789">
    <property type="term" value="C:endoplasmic reticulum membrane"/>
    <property type="evidence" value="ECO:0007669"/>
    <property type="project" value="TreeGrafter"/>
</dbReference>
<evidence type="ECO:0000256" key="2">
    <source>
        <dbReference type="SAM" id="Phobius"/>
    </source>
</evidence>
<dbReference type="InterPro" id="IPR000326">
    <property type="entry name" value="PAP2/HPO"/>
</dbReference>
<dbReference type="InterPro" id="IPR036938">
    <property type="entry name" value="PAP2/HPO_sf"/>
</dbReference>
<proteinExistence type="predicted"/>
<feature type="transmembrane region" description="Helical" evidence="2">
    <location>
        <begin position="184"/>
        <end position="203"/>
    </location>
</feature>
<dbReference type="OrthoDB" id="302705at2759"/>
<dbReference type="AlphaFoldDB" id="A0A835R151"/>
<dbReference type="SUPFAM" id="SSF48317">
    <property type="entry name" value="Acid phosphatase/Vanadium-dependent haloperoxidase"/>
    <property type="match status" value="1"/>
</dbReference>
<evidence type="ECO:0000313" key="6">
    <source>
        <dbReference type="Proteomes" id="UP000636800"/>
    </source>
</evidence>
<comment type="caution">
    <text evidence="5">The sequence shown here is derived from an EMBL/GenBank/DDBJ whole genome shotgun (WGS) entry which is preliminary data.</text>
</comment>
<keyword evidence="6" id="KW-1185">Reference proteome</keyword>